<organism evidence="1 3">
    <name type="scientific">Rotaria sordida</name>
    <dbReference type="NCBI Taxonomy" id="392033"/>
    <lineage>
        <taxon>Eukaryota</taxon>
        <taxon>Metazoa</taxon>
        <taxon>Spiralia</taxon>
        <taxon>Gnathifera</taxon>
        <taxon>Rotifera</taxon>
        <taxon>Eurotatoria</taxon>
        <taxon>Bdelloidea</taxon>
        <taxon>Philodinida</taxon>
        <taxon>Philodinidae</taxon>
        <taxon>Rotaria</taxon>
    </lineage>
</organism>
<evidence type="ECO:0000313" key="3">
    <source>
        <dbReference type="Proteomes" id="UP000663854"/>
    </source>
</evidence>
<evidence type="ECO:0000313" key="4">
    <source>
        <dbReference type="Proteomes" id="UP000663870"/>
    </source>
</evidence>
<dbReference type="GO" id="GO:0005664">
    <property type="term" value="C:nuclear origin of replication recognition complex"/>
    <property type="evidence" value="ECO:0007669"/>
    <property type="project" value="TreeGrafter"/>
</dbReference>
<dbReference type="SUPFAM" id="SSF52058">
    <property type="entry name" value="L domain-like"/>
    <property type="match status" value="1"/>
</dbReference>
<dbReference type="GO" id="GO:0071169">
    <property type="term" value="P:establishment of protein localization to chromatin"/>
    <property type="evidence" value="ECO:0007669"/>
    <property type="project" value="TreeGrafter"/>
</dbReference>
<dbReference type="Proteomes" id="UP000663854">
    <property type="component" value="Unassembled WGS sequence"/>
</dbReference>
<reference evidence="1" key="1">
    <citation type="submission" date="2021-02" db="EMBL/GenBank/DDBJ databases">
        <authorList>
            <person name="Nowell W R."/>
        </authorList>
    </citation>
    <scope>NUCLEOTIDE SEQUENCE</scope>
</reference>
<comment type="caution">
    <text evidence="1">The sequence shown here is derived from an EMBL/GenBank/DDBJ whole genome shotgun (WGS) entry which is preliminary data.</text>
</comment>
<dbReference type="Gene3D" id="2.130.10.10">
    <property type="entry name" value="YVTN repeat-like/Quinoprotein amine dehydrogenase"/>
    <property type="match status" value="1"/>
</dbReference>
<proteinExistence type="predicted"/>
<dbReference type="Proteomes" id="UP000663870">
    <property type="component" value="Unassembled WGS sequence"/>
</dbReference>
<dbReference type="Gene3D" id="3.80.10.10">
    <property type="entry name" value="Ribonuclease Inhibitor"/>
    <property type="match status" value="1"/>
</dbReference>
<dbReference type="InterPro" id="IPR036322">
    <property type="entry name" value="WD40_repeat_dom_sf"/>
</dbReference>
<dbReference type="AlphaFoldDB" id="A0A814N031"/>
<name>A0A814N031_9BILA</name>
<keyword evidence="4" id="KW-1185">Reference proteome</keyword>
<dbReference type="GO" id="GO:0006325">
    <property type="term" value="P:chromatin organization"/>
    <property type="evidence" value="ECO:0007669"/>
    <property type="project" value="TreeGrafter"/>
</dbReference>
<dbReference type="EMBL" id="CAJNOL010001061">
    <property type="protein sequence ID" value="CAF1278362.1"/>
    <property type="molecule type" value="Genomic_DNA"/>
</dbReference>
<dbReference type="GO" id="GO:0003682">
    <property type="term" value="F:chromatin binding"/>
    <property type="evidence" value="ECO:0007669"/>
    <property type="project" value="TreeGrafter"/>
</dbReference>
<protein>
    <recommendedName>
        <fullName evidence="5">Leucine-rich repeat and WD repeat-containing protein 1-like</fullName>
    </recommendedName>
</protein>
<evidence type="ECO:0000313" key="2">
    <source>
        <dbReference type="EMBL" id="CAF1278362.1"/>
    </source>
</evidence>
<dbReference type="InterPro" id="IPR032675">
    <property type="entry name" value="LRR_dom_sf"/>
</dbReference>
<dbReference type="SUPFAM" id="SSF50978">
    <property type="entry name" value="WD40 repeat-like"/>
    <property type="match status" value="1"/>
</dbReference>
<sequence>MSSPSKRLRKHSQNEFISLMISSKRLPSSSSSYNQITELNLSNLQLIKIDSFPFEYLPKLISLDLSYNQLISINFDWSKSHENFIEILNISHNKLETLLFLKDFKYLKTLNVTENLFGNIEKFLLLYLCPTIEHLIDSNYDQIDDNQLKLDQWLQLIETKIDRLWSLSYYDKYKQESINDKNNYIVKTLLDDFHHAMIKIFEKHSNFSQIHLSPLGNYLIGKKINELCQSLPKKNQSKKSFKTHLTDDFNDLKMNTKIYFEPIKFLRCHQTSDNDLTTISVRMCAFEPNTSNSILASCGGQKICFINCDTCEVTHLYEVSSLRSTVTPIGRKIKDKNDKINAEFFSCLCWIEIPQENENLKVLAVGATNGHIYLLSHQWKIMFGHIELPNSSISCLTWHSTDPSTLVIGSYHSVRYINIQSYIDRLLSFIRKKTSSTAQFDYVESAMFINKISSTYVYNFDNGDDTILHITDLLFYSLSKTNILLLVGTTSGLFIIKNQTPIQLKFPKSICTSGEYIESIRLIDNQTHLIAINILGFDQIYCFDLEQSLLNQQLHIILTLPNPYRQIPTKMAICLINNENDHTSTTMSFECIIGSDHGSFFYHQIRMNSINKKLKKPTFDNKRYEISWPQIRNSTIPSLLSASLNDNYLCLTTNNNLICIYKRK</sequence>
<dbReference type="PANTHER" id="PTHR24370">
    <property type="entry name" value="OPTICIN"/>
    <property type="match status" value="1"/>
</dbReference>
<dbReference type="PANTHER" id="PTHR24370:SF10">
    <property type="entry name" value="LEUCINE-RICH REPEAT AND WD REPEAT-CONTAINING PROTEIN 1"/>
    <property type="match status" value="1"/>
</dbReference>
<accession>A0A814N031</accession>
<dbReference type="InterPro" id="IPR052489">
    <property type="entry name" value="LRWD1"/>
</dbReference>
<dbReference type="InterPro" id="IPR015943">
    <property type="entry name" value="WD40/YVTN_repeat-like_dom_sf"/>
</dbReference>
<evidence type="ECO:0008006" key="5">
    <source>
        <dbReference type="Google" id="ProtNLM"/>
    </source>
</evidence>
<evidence type="ECO:0000313" key="1">
    <source>
        <dbReference type="EMBL" id="CAF1086699.1"/>
    </source>
</evidence>
<dbReference type="EMBL" id="CAJNOH010000606">
    <property type="protein sequence ID" value="CAF1086699.1"/>
    <property type="molecule type" value="Genomic_DNA"/>
</dbReference>
<gene>
    <name evidence="2" type="ORF">JXQ802_LOCUS28362</name>
    <name evidence="1" type="ORF">PYM288_LOCUS18963</name>
</gene>